<sequence length="980" mass="110292">MSAQRRLTTSNDIELPPRPANVCARCWEGVFAAHFGLWSDPVEKRTGSTGSPQWAGGYEYSITEAEWTACRNSLCCWGKFIQKDVFELYERLRGFEQFKQLGNFGPPWHFRMGTPSGLKPEKATQSMLTIVVNDYPDIVLGVFAHMGIDDPAAACIEGRTRNPFVARPDMLNMARSLVKDCVQNHEHCRVSSDSIGSAALPTRLIDCCNPSYPRVVETKDWRSHVPYVALSYVWGNEGQLHRLTSENLSKYLVGIDPLLLPPTITDAIHVTHTVLRVRFLWIDKLPGIDYNINPWHSNLSHSIEYVRTGKRAWCLQEALMSRRRLLFTELDLQFRCRSATTRHVGGPENPHPESWDVTPPQVVFERSALPVLPDSDHWNSIHRAWQKLVVDYMRRSLSYTSDRLVACAGLAEVFGLALRSDYLAGLWKDSLVYDLLWYTSLGEGNGQHGDDRAPSWSWAASAGVGPITYEHLHFQTALGTEPYVQLAEVGECAVTLENLELRFGPVTSGFITLRAHLLGPFKKRTDFGAAGYPTAVCLDPMADHRDGEHQLFVPWMDRAYKPEEELFNVWLVPLIYHRSHLGDSERDMVYRRVGYYSRAEDTAGKESDDFVDWLQGFPRTDIRLALSALSISSSIGRAPLPSRLADCFGVQGTYVALSYVWGEDQSHRTTEGNLHTYIDGIHPEQLPQTTGDAIFVIHVLGYRFLWVDSLCIVQDSLDDKHQELRTMRNVYRRAVLTTNATTGSASKVSDGFLQVRQPFHRAEALPFISPCSIQGRNGSSLRVGTIYLARIRICARARDSVVTAHNPCGCQWETRLDTGQTGCRAWCLQESLMSCRSLVFTANTIHLRCQTATQTVGGTYHATALDPTRLPDLLLSPDPRRARVSYSSQDLTQVHQAWRMIVQDYTRRALSEPSDKLIACAGLAEEFARVLRSEYLAGLWSDSLFEDLLWVRSSLSPSPVVSCAVVDLGFSGRRDGMVQR</sequence>
<evidence type="ECO:0000313" key="3">
    <source>
        <dbReference type="Proteomes" id="UP001215151"/>
    </source>
</evidence>
<dbReference type="Proteomes" id="UP001215151">
    <property type="component" value="Unassembled WGS sequence"/>
</dbReference>
<protein>
    <recommendedName>
        <fullName evidence="1">Heterokaryon incompatibility domain-containing protein</fullName>
    </recommendedName>
</protein>
<feature type="domain" description="Heterokaryon incompatibility" evidence="1">
    <location>
        <begin position="654"/>
        <end position="830"/>
    </location>
</feature>
<dbReference type="AlphaFoldDB" id="A0AAD7X447"/>
<dbReference type="PANTHER" id="PTHR33112">
    <property type="entry name" value="DOMAIN PROTEIN, PUTATIVE-RELATED"/>
    <property type="match status" value="1"/>
</dbReference>
<gene>
    <name evidence="2" type="ORF">ONZ51_g11399</name>
</gene>
<dbReference type="EMBL" id="JAPEVG010000538">
    <property type="protein sequence ID" value="KAJ8457650.1"/>
    <property type="molecule type" value="Genomic_DNA"/>
</dbReference>
<reference evidence="2" key="1">
    <citation type="submission" date="2022-11" db="EMBL/GenBank/DDBJ databases">
        <title>Genome Sequence of Cubamyces cubensis.</title>
        <authorList>
            <person name="Buettner E."/>
        </authorList>
    </citation>
    <scope>NUCLEOTIDE SEQUENCE</scope>
    <source>
        <strain evidence="2">MPL-01</strain>
    </source>
</reference>
<dbReference type="PANTHER" id="PTHR33112:SF16">
    <property type="entry name" value="HETEROKARYON INCOMPATIBILITY DOMAIN-CONTAINING PROTEIN"/>
    <property type="match status" value="1"/>
</dbReference>
<evidence type="ECO:0000259" key="1">
    <source>
        <dbReference type="Pfam" id="PF06985"/>
    </source>
</evidence>
<comment type="caution">
    <text evidence="2">The sequence shown here is derived from an EMBL/GenBank/DDBJ whole genome shotgun (WGS) entry which is preliminary data.</text>
</comment>
<evidence type="ECO:0000313" key="2">
    <source>
        <dbReference type="EMBL" id="KAJ8457650.1"/>
    </source>
</evidence>
<dbReference type="Pfam" id="PF06985">
    <property type="entry name" value="HET"/>
    <property type="match status" value="2"/>
</dbReference>
<accession>A0AAD7X447</accession>
<proteinExistence type="predicted"/>
<keyword evidence="3" id="KW-1185">Reference proteome</keyword>
<feature type="domain" description="Heterokaryon incompatibility" evidence="1">
    <location>
        <begin position="227"/>
        <end position="285"/>
    </location>
</feature>
<dbReference type="InterPro" id="IPR010730">
    <property type="entry name" value="HET"/>
</dbReference>
<name>A0AAD7X447_9APHY</name>
<organism evidence="2 3">
    <name type="scientific">Trametes cubensis</name>
    <dbReference type="NCBI Taxonomy" id="1111947"/>
    <lineage>
        <taxon>Eukaryota</taxon>
        <taxon>Fungi</taxon>
        <taxon>Dikarya</taxon>
        <taxon>Basidiomycota</taxon>
        <taxon>Agaricomycotina</taxon>
        <taxon>Agaricomycetes</taxon>
        <taxon>Polyporales</taxon>
        <taxon>Polyporaceae</taxon>
        <taxon>Trametes</taxon>
    </lineage>
</organism>